<gene>
    <name evidence="2" type="ORF">HMPREF9449_02387</name>
</gene>
<organism evidence="2 3">
    <name type="scientific">Odoribacter laneus YIT 12061</name>
    <dbReference type="NCBI Taxonomy" id="742817"/>
    <lineage>
        <taxon>Bacteria</taxon>
        <taxon>Pseudomonadati</taxon>
        <taxon>Bacteroidota</taxon>
        <taxon>Bacteroidia</taxon>
        <taxon>Bacteroidales</taxon>
        <taxon>Odoribacteraceae</taxon>
        <taxon>Odoribacter</taxon>
    </lineage>
</organism>
<dbReference type="Pfam" id="PF05036">
    <property type="entry name" value="SPOR"/>
    <property type="match status" value="1"/>
</dbReference>
<dbReference type="PROSITE" id="PS51257">
    <property type="entry name" value="PROKAR_LIPOPROTEIN"/>
    <property type="match status" value="1"/>
</dbReference>
<dbReference type="RefSeq" id="WP_009137533.1">
    <property type="nucleotide sequence ID" value="NZ_JH594596.1"/>
</dbReference>
<dbReference type="EMBL" id="ADMC01000025">
    <property type="protein sequence ID" value="EHP46770.1"/>
    <property type="molecule type" value="Genomic_DNA"/>
</dbReference>
<evidence type="ECO:0000259" key="1">
    <source>
        <dbReference type="Pfam" id="PF05036"/>
    </source>
</evidence>
<dbReference type="HOGENOM" id="CLU_1775552_0_0_10"/>
<evidence type="ECO:0000313" key="2">
    <source>
        <dbReference type="EMBL" id="EHP46770.1"/>
    </source>
</evidence>
<proteinExistence type="predicted"/>
<dbReference type="eggNOG" id="COG3147">
    <property type="taxonomic scope" value="Bacteria"/>
</dbReference>
<sequence length="146" mass="16962">MYKIIFLFGICGCILSSCNRQKLAPQYLTNITVIRDLNKPKVILSKDTLLNTPSFPKDSTLLPAVPAEKKPYYIIVGSYSYTERNQAEKFTEKLKTEGYPACLLETNNRLRISIDNFATEQEAIRQRKKYSDLIKREDIWIYKMPN</sequence>
<dbReference type="GO" id="GO:0042834">
    <property type="term" value="F:peptidoglycan binding"/>
    <property type="evidence" value="ECO:0007669"/>
    <property type="project" value="InterPro"/>
</dbReference>
<dbReference type="InterPro" id="IPR007730">
    <property type="entry name" value="SPOR-like_dom"/>
</dbReference>
<evidence type="ECO:0000313" key="3">
    <source>
        <dbReference type="Proteomes" id="UP000004892"/>
    </source>
</evidence>
<dbReference type="PATRIC" id="fig|742817.3.peg.2556"/>
<accession>H1DJ08</accession>
<dbReference type="AlphaFoldDB" id="H1DJ08"/>
<dbReference type="SUPFAM" id="SSF110997">
    <property type="entry name" value="Sporulation related repeat"/>
    <property type="match status" value="1"/>
</dbReference>
<name>H1DJ08_9BACT</name>
<dbReference type="InterPro" id="IPR036680">
    <property type="entry name" value="SPOR-like_sf"/>
</dbReference>
<comment type="caution">
    <text evidence="2">The sequence shown here is derived from an EMBL/GenBank/DDBJ whole genome shotgun (WGS) entry which is preliminary data.</text>
</comment>
<protein>
    <recommendedName>
        <fullName evidence="1">SPOR domain-containing protein</fullName>
    </recommendedName>
</protein>
<dbReference type="Proteomes" id="UP000004892">
    <property type="component" value="Unassembled WGS sequence"/>
</dbReference>
<dbReference type="Gene3D" id="3.30.70.1070">
    <property type="entry name" value="Sporulation related repeat"/>
    <property type="match status" value="1"/>
</dbReference>
<keyword evidence="3" id="KW-1185">Reference proteome</keyword>
<feature type="domain" description="SPOR" evidence="1">
    <location>
        <begin position="69"/>
        <end position="130"/>
    </location>
</feature>
<reference evidence="2 3" key="1">
    <citation type="submission" date="2012-01" db="EMBL/GenBank/DDBJ databases">
        <title>The Genome Sequence of Odoribacter laneus YIT 12061.</title>
        <authorList>
            <consortium name="The Broad Institute Genome Sequencing Platform"/>
            <person name="Earl A."/>
            <person name="Ward D."/>
            <person name="Feldgarden M."/>
            <person name="Gevers D."/>
            <person name="Morotomi M."/>
            <person name="Young S.K."/>
            <person name="Zeng Q."/>
            <person name="Gargeya S."/>
            <person name="Fitzgerald M."/>
            <person name="Haas B."/>
            <person name="Abouelleil A."/>
            <person name="Alvarado L."/>
            <person name="Arachchi H.M."/>
            <person name="Berlin A."/>
            <person name="Chapman S.B."/>
            <person name="Gearin G."/>
            <person name="Goldberg J."/>
            <person name="Griggs A."/>
            <person name="Gujja S."/>
            <person name="Hansen M."/>
            <person name="Heiman D."/>
            <person name="Howarth C."/>
            <person name="Larimer J."/>
            <person name="Lui A."/>
            <person name="MacDonald P.J.P."/>
            <person name="McCowen C."/>
            <person name="Montmayeur A."/>
            <person name="Murphy C."/>
            <person name="Neiman D."/>
            <person name="Pearson M."/>
            <person name="Priest M."/>
            <person name="Roberts A."/>
            <person name="Saif S."/>
            <person name="Shea T."/>
            <person name="Sisk P."/>
            <person name="Stolte C."/>
            <person name="Sykes S."/>
            <person name="Wortman J."/>
            <person name="Nusbaum C."/>
            <person name="Birren B."/>
        </authorList>
    </citation>
    <scope>NUCLEOTIDE SEQUENCE [LARGE SCALE GENOMIC DNA]</scope>
    <source>
        <strain evidence="2 3">YIT 12061</strain>
    </source>
</reference>
<dbReference type="GeneID" id="98069928"/>